<protein>
    <submittedName>
        <fullName evidence="3">LPXTG-motif cell wall-anchored protein</fullName>
    </submittedName>
</protein>
<dbReference type="SMART" id="SM00635">
    <property type="entry name" value="BID_2"/>
    <property type="match status" value="1"/>
</dbReference>
<dbReference type="Proteomes" id="UP000521313">
    <property type="component" value="Unassembled WGS sequence"/>
</dbReference>
<evidence type="ECO:0000313" key="4">
    <source>
        <dbReference type="Proteomes" id="UP000521313"/>
    </source>
</evidence>
<feature type="domain" description="Ig-like" evidence="2">
    <location>
        <begin position="340"/>
        <end position="429"/>
    </location>
</feature>
<name>A0A7W8FYL0_9FIRM</name>
<organism evidence="3 4">
    <name type="scientific">Faecalicoccus acidiformans</name>
    <dbReference type="NCBI Taxonomy" id="915173"/>
    <lineage>
        <taxon>Bacteria</taxon>
        <taxon>Bacillati</taxon>
        <taxon>Bacillota</taxon>
        <taxon>Erysipelotrichia</taxon>
        <taxon>Erysipelotrichales</taxon>
        <taxon>Erysipelotrichaceae</taxon>
        <taxon>Faecalicoccus</taxon>
    </lineage>
</organism>
<reference evidence="3 4" key="1">
    <citation type="submission" date="2020-08" db="EMBL/GenBank/DDBJ databases">
        <title>Genomic Encyclopedia of Type Strains, Phase IV (KMG-IV): sequencing the most valuable type-strain genomes for metagenomic binning, comparative biology and taxonomic classification.</title>
        <authorList>
            <person name="Goeker M."/>
        </authorList>
    </citation>
    <scope>NUCLEOTIDE SEQUENCE [LARGE SCALE GENOMIC DNA]</scope>
    <source>
        <strain evidence="3 4">DSM 26963</strain>
    </source>
</reference>
<dbReference type="RefSeq" id="WP_183375280.1">
    <property type="nucleotide sequence ID" value="NZ_JACHHD010000007.1"/>
</dbReference>
<evidence type="ECO:0000313" key="3">
    <source>
        <dbReference type="EMBL" id="MBB5184900.1"/>
    </source>
</evidence>
<dbReference type="InterPro" id="IPR003343">
    <property type="entry name" value="Big_2"/>
</dbReference>
<dbReference type="SUPFAM" id="SSF49373">
    <property type="entry name" value="Invasin/intimin cell-adhesion fragments"/>
    <property type="match status" value="1"/>
</dbReference>
<feature type="transmembrane region" description="Helical" evidence="1">
    <location>
        <begin position="725"/>
        <end position="744"/>
    </location>
</feature>
<dbReference type="Gene3D" id="2.60.40.1080">
    <property type="match status" value="1"/>
</dbReference>
<keyword evidence="1" id="KW-1133">Transmembrane helix</keyword>
<evidence type="ECO:0000259" key="2">
    <source>
        <dbReference type="PROSITE" id="PS50835"/>
    </source>
</evidence>
<gene>
    <name evidence="3" type="ORF">HNQ43_000946</name>
</gene>
<dbReference type="AlphaFoldDB" id="A0A7W8FYL0"/>
<sequence>MKKTIGRTIIALFTAIILTLSFMPTRVWALNYDTLWIGNTRITDTGYWTSDDGGTTWTSQQTQPGGDSYIYYDVQGTLELHNVTIQGKYDDSNSNFGAGIYALSHSGQPVSLTIKLIGENTITGLYGIFLNAEINASSYGTNATLTITVENNGSLGVYGSDHGIYVKSGSGDASLNIKNVAVTSSTNGNYAAGVYVHSSTSATNSPLLSLAVNGGSLTASGGTSSDGILFNVESSQATGATTSLTVSDNAIVRANGGIKASRVDEPTPSGTGIVFDGTEGTVYDDVTLDESLTINQGETLTIPEGSTLNSNGNLTNNGTILASGGTLEGTLSNGTTPTTPNITEQPYDYTVTEGEDATFTVEASAGSEALTYQWQQSTDNGSSWTNIESETNASYTINSTNTSMNGYQYRCVVTGSGGVSVISQTATLTVQAKPASVPVTGVKLNKDSLTLQEKGSDTLTATVEPADATNQDVIWKSSDTSIATVSEDGTVTAISAGNATITATAADGSGKSASCSVTVTHGDMVHTPKKDATCTADGNEEYWTCETCGKIFSDAEGKTEIKLSDTVISATGHTLTKTEANKATMDASGNIEYWYCSDCEKYFKDEKGEHEITLDETIIAKLPKLLNGANVEWSKGKKEGLTFSVDANISDFIGVKVDQQELDPSMYEVRSGSTIITLKPSYLESLSSGKHEIRMEFKSGTIQTYFTIKKGSDSQTPETGQQTNLYIWIGLLAASALVLGFIGWKRHSK</sequence>
<keyword evidence="1" id="KW-0812">Transmembrane</keyword>
<dbReference type="Pfam" id="PF13927">
    <property type="entry name" value="Ig_3"/>
    <property type="match status" value="1"/>
</dbReference>
<dbReference type="InterPro" id="IPR007110">
    <property type="entry name" value="Ig-like_dom"/>
</dbReference>
<dbReference type="EMBL" id="JACHHD010000007">
    <property type="protein sequence ID" value="MBB5184900.1"/>
    <property type="molecule type" value="Genomic_DNA"/>
</dbReference>
<dbReference type="SUPFAM" id="SSF48726">
    <property type="entry name" value="Immunoglobulin"/>
    <property type="match status" value="1"/>
</dbReference>
<dbReference type="InterPro" id="IPR003599">
    <property type="entry name" value="Ig_sub"/>
</dbReference>
<evidence type="ECO:0000256" key="1">
    <source>
        <dbReference type="SAM" id="Phobius"/>
    </source>
</evidence>
<dbReference type="PROSITE" id="PS50835">
    <property type="entry name" value="IG_LIKE"/>
    <property type="match status" value="1"/>
</dbReference>
<comment type="caution">
    <text evidence="3">The sequence shown here is derived from an EMBL/GenBank/DDBJ whole genome shotgun (WGS) entry which is preliminary data.</text>
</comment>
<dbReference type="InterPro" id="IPR013783">
    <property type="entry name" value="Ig-like_fold"/>
</dbReference>
<dbReference type="InterPro" id="IPR036179">
    <property type="entry name" value="Ig-like_dom_sf"/>
</dbReference>
<accession>A0A7W8FYL0</accession>
<dbReference type="SMART" id="SM00409">
    <property type="entry name" value="IG"/>
    <property type="match status" value="1"/>
</dbReference>
<dbReference type="NCBIfam" id="TIGR01167">
    <property type="entry name" value="LPXTG_anchor"/>
    <property type="match status" value="1"/>
</dbReference>
<keyword evidence="1" id="KW-0472">Membrane</keyword>
<dbReference type="Gene3D" id="2.60.40.10">
    <property type="entry name" value="Immunoglobulins"/>
    <property type="match status" value="1"/>
</dbReference>
<dbReference type="InterPro" id="IPR008964">
    <property type="entry name" value="Invasin/intimin_cell_adhesion"/>
</dbReference>
<proteinExistence type="predicted"/>
<dbReference type="Pfam" id="PF02368">
    <property type="entry name" value="Big_2"/>
    <property type="match status" value="1"/>
</dbReference>